<organism evidence="1 2">
    <name type="scientific">Trichonephila inaurata madagascariensis</name>
    <dbReference type="NCBI Taxonomy" id="2747483"/>
    <lineage>
        <taxon>Eukaryota</taxon>
        <taxon>Metazoa</taxon>
        <taxon>Ecdysozoa</taxon>
        <taxon>Arthropoda</taxon>
        <taxon>Chelicerata</taxon>
        <taxon>Arachnida</taxon>
        <taxon>Araneae</taxon>
        <taxon>Araneomorphae</taxon>
        <taxon>Entelegynae</taxon>
        <taxon>Araneoidea</taxon>
        <taxon>Nephilidae</taxon>
        <taxon>Trichonephila</taxon>
        <taxon>Trichonephila inaurata</taxon>
    </lineage>
</organism>
<keyword evidence="2" id="KW-1185">Reference proteome</keyword>
<name>A0A8X6I7A0_9ARAC</name>
<gene>
    <name evidence="1" type="primary">AVEN_111750_1</name>
    <name evidence="1" type="ORF">TNIN_443621</name>
</gene>
<dbReference type="EMBL" id="BMAV01024204">
    <property type="protein sequence ID" value="GFS30953.1"/>
    <property type="molecule type" value="Genomic_DNA"/>
</dbReference>
<protein>
    <submittedName>
        <fullName evidence="1">Uncharacterized protein</fullName>
    </submittedName>
</protein>
<evidence type="ECO:0000313" key="2">
    <source>
        <dbReference type="Proteomes" id="UP000886998"/>
    </source>
</evidence>
<accession>A0A8X6I7A0</accession>
<proteinExistence type="predicted"/>
<dbReference type="OrthoDB" id="6426830at2759"/>
<evidence type="ECO:0000313" key="1">
    <source>
        <dbReference type="EMBL" id="GFS30953.1"/>
    </source>
</evidence>
<dbReference type="Proteomes" id="UP000886998">
    <property type="component" value="Unassembled WGS sequence"/>
</dbReference>
<sequence length="301" mass="34615">MREAELKGETYFVCSDFSRSDFILQTDASDTGTGVVFVKGRKISPSNYLQEEEDIDRPPSRHASKKKGYVADEVMLDKLLSQFYPVELKYPRRIQNINSSRLVKRSMKIKNRNFKMRGDDVDELLTNFEAELADMTSQDMRQTQQRQQRTAMGSYGAGYYNFACRVPQLKNSEVTCWKWPNWQSCKQTCIYGHGIGTQRGTMRSMTFSCRNSENTWKPHRIADCQPYLNCKVRLTSPGDLKCVEPTNSPPSCDIYCEEYDDNKAQKVKVVCDEKQGGMKLPFCAVPEIRGKVSLFVRFLLS</sequence>
<comment type="caution">
    <text evidence="1">The sequence shown here is derived from an EMBL/GenBank/DDBJ whole genome shotgun (WGS) entry which is preliminary data.</text>
</comment>
<dbReference type="AlphaFoldDB" id="A0A8X6I7A0"/>
<reference evidence="1" key="1">
    <citation type="submission" date="2020-08" db="EMBL/GenBank/DDBJ databases">
        <title>Multicomponent nature underlies the extraordinary mechanical properties of spider dragline silk.</title>
        <authorList>
            <person name="Kono N."/>
            <person name="Nakamura H."/>
            <person name="Mori M."/>
            <person name="Yoshida Y."/>
            <person name="Ohtoshi R."/>
            <person name="Malay A.D."/>
            <person name="Moran D.A.P."/>
            <person name="Tomita M."/>
            <person name="Numata K."/>
            <person name="Arakawa K."/>
        </authorList>
    </citation>
    <scope>NUCLEOTIDE SEQUENCE</scope>
</reference>